<dbReference type="InterPro" id="IPR011249">
    <property type="entry name" value="Metalloenz_LuxS/M16"/>
</dbReference>
<proteinExistence type="predicted"/>
<sequence>MANNGLSPRQFSQAKARLKADLLMRAESHTELAEDVAVQLLINEQPVIRSPEAICKAIDALQLETANKASSHSQLSWQILPPPRSLPHYVRGT</sequence>
<dbReference type="SUPFAM" id="SSF63411">
    <property type="entry name" value="LuxS/MPP-like metallohydrolase"/>
    <property type="match status" value="1"/>
</dbReference>
<gene>
    <name evidence="1" type="ORF">DILT_LOCUS17652</name>
</gene>
<dbReference type="AlphaFoldDB" id="A0A3P7NYY6"/>
<dbReference type="OrthoDB" id="6369905at2759"/>
<evidence type="ECO:0000313" key="1">
    <source>
        <dbReference type="EMBL" id="VDN38637.1"/>
    </source>
</evidence>
<reference evidence="1 2" key="1">
    <citation type="submission" date="2018-11" db="EMBL/GenBank/DDBJ databases">
        <authorList>
            <consortium name="Pathogen Informatics"/>
        </authorList>
    </citation>
    <scope>NUCLEOTIDE SEQUENCE [LARGE SCALE GENOMIC DNA]</scope>
</reference>
<protein>
    <submittedName>
        <fullName evidence="1">Uncharacterized protein</fullName>
    </submittedName>
</protein>
<dbReference type="Proteomes" id="UP000281553">
    <property type="component" value="Unassembled WGS sequence"/>
</dbReference>
<dbReference type="Gene3D" id="3.30.830.10">
    <property type="entry name" value="Metalloenzyme, LuxS/M16 peptidase-like"/>
    <property type="match status" value="1"/>
</dbReference>
<organism evidence="1 2">
    <name type="scientific">Dibothriocephalus latus</name>
    <name type="common">Fish tapeworm</name>
    <name type="synonym">Diphyllobothrium latum</name>
    <dbReference type="NCBI Taxonomy" id="60516"/>
    <lineage>
        <taxon>Eukaryota</taxon>
        <taxon>Metazoa</taxon>
        <taxon>Spiralia</taxon>
        <taxon>Lophotrochozoa</taxon>
        <taxon>Platyhelminthes</taxon>
        <taxon>Cestoda</taxon>
        <taxon>Eucestoda</taxon>
        <taxon>Diphyllobothriidea</taxon>
        <taxon>Diphyllobothriidae</taxon>
        <taxon>Dibothriocephalus</taxon>
    </lineage>
</organism>
<dbReference type="GO" id="GO:0046872">
    <property type="term" value="F:metal ion binding"/>
    <property type="evidence" value="ECO:0007669"/>
    <property type="project" value="InterPro"/>
</dbReference>
<keyword evidence="2" id="KW-1185">Reference proteome</keyword>
<name>A0A3P7NYY6_DIBLA</name>
<accession>A0A3P7NYY6</accession>
<dbReference type="EMBL" id="UYRU01093591">
    <property type="protein sequence ID" value="VDN38637.1"/>
    <property type="molecule type" value="Genomic_DNA"/>
</dbReference>
<evidence type="ECO:0000313" key="2">
    <source>
        <dbReference type="Proteomes" id="UP000281553"/>
    </source>
</evidence>